<dbReference type="InterPro" id="IPR015422">
    <property type="entry name" value="PyrdxlP-dep_Trfase_small"/>
</dbReference>
<dbReference type="AlphaFoldDB" id="X1SCD8"/>
<name>X1SCD8_9ZZZZ</name>
<feature type="non-terminal residue" evidence="3">
    <location>
        <position position="96"/>
    </location>
</feature>
<gene>
    <name evidence="3" type="ORF">S12H4_25216</name>
</gene>
<dbReference type="InterPro" id="IPR000192">
    <property type="entry name" value="Aminotrans_V_dom"/>
</dbReference>
<proteinExistence type="predicted"/>
<evidence type="ECO:0000313" key="3">
    <source>
        <dbReference type="EMBL" id="GAI73075.1"/>
    </source>
</evidence>
<evidence type="ECO:0000259" key="2">
    <source>
        <dbReference type="Pfam" id="PF00266"/>
    </source>
</evidence>
<dbReference type="PANTHER" id="PTHR11601">
    <property type="entry name" value="CYSTEINE DESULFURYLASE FAMILY MEMBER"/>
    <property type="match status" value="1"/>
</dbReference>
<comment type="cofactor">
    <cofactor evidence="1">
        <name>pyridoxal 5'-phosphate</name>
        <dbReference type="ChEBI" id="CHEBI:597326"/>
    </cofactor>
</comment>
<dbReference type="PANTHER" id="PTHR11601:SF34">
    <property type="entry name" value="CYSTEINE DESULFURASE"/>
    <property type="match status" value="1"/>
</dbReference>
<dbReference type="SUPFAM" id="SSF53383">
    <property type="entry name" value="PLP-dependent transferases"/>
    <property type="match status" value="1"/>
</dbReference>
<organism evidence="3">
    <name type="scientific">marine sediment metagenome</name>
    <dbReference type="NCBI Taxonomy" id="412755"/>
    <lineage>
        <taxon>unclassified sequences</taxon>
        <taxon>metagenomes</taxon>
        <taxon>ecological metagenomes</taxon>
    </lineage>
</organism>
<feature type="domain" description="Aminotransferase class V" evidence="2">
    <location>
        <begin position="1"/>
        <end position="88"/>
    </location>
</feature>
<feature type="non-terminal residue" evidence="3">
    <location>
        <position position="1"/>
    </location>
</feature>
<reference evidence="3" key="1">
    <citation type="journal article" date="2014" name="Front. Microbiol.">
        <title>High frequency of phylogenetically diverse reductive dehalogenase-homologous genes in deep subseafloor sedimentary metagenomes.</title>
        <authorList>
            <person name="Kawai M."/>
            <person name="Futagami T."/>
            <person name="Toyoda A."/>
            <person name="Takaki Y."/>
            <person name="Nishi S."/>
            <person name="Hori S."/>
            <person name="Arai W."/>
            <person name="Tsubouchi T."/>
            <person name="Morono Y."/>
            <person name="Uchiyama I."/>
            <person name="Ito T."/>
            <person name="Fujiyama A."/>
            <person name="Inagaki F."/>
            <person name="Takami H."/>
        </authorList>
    </citation>
    <scope>NUCLEOTIDE SEQUENCE</scope>
    <source>
        <strain evidence="3">Expedition CK06-06</strain>
    </source>
</reference>
<sequence>VPGIVGLGEAAEIAGKEMRQEYSHVKKLRDELENKIKDNIDYIRFNGHPRERLPNTSNVSFEFIEGESLLLNLDLKGIAASTGSACASGSLEPSHA</sequence>
<protein>
    <recommendedName>
        <fullName evidence="2">Aminotransferase class V domain-containing protein</fullName>
    </recommendedName>
</protein>
<accession>X1SCD8</accession>
<dbReference type="InterPro" id="IPR015424">
    <property type="entry name" value="PyrdxlP-dep_Trfase"/>
</dbReference>
<dbReference type="EMBL" id="BARW01014025">
    <property type="protein sequence ID" value="GAI73075.1"/>
    <property type="molecule type" value="Genomic_DNA"/>
</dbReference>
<evidence type="ECO:0000256" key="1">
    <source>
        <dbReference type="ARBA" id="ARBA00001933"/>
    </source>
</evidence>
<comment type="caution">
    <text evidence="3">The sequence shown here is derived from an EMBL/GenBank/DDBJ whole genome shotgun (WGS) entry which is preliminary data.</text>
</comment>
<dbReference type="Gene3D" id="3.90.1150.10">
    <property type="entry name" value="Aspartate Aminotransferase, domain 1"/>
    <property type="match status" value="1"/>
</dbReference>
<dbReference type="Pfam" id="PF00266">
    <property type="entry name" value="Aminotran_5"/>
    <property type="match status" value="1"/>
</dbReference>